<reference evidence="2 3" key="1">
    <citation type="journal article" date="2012" name="PLoS Pathog.">
        <title>Diverse lifestyles and strategies of plant pathogenesis encoded in the genomes of eighteen Dothideomycetes fungi.</title>
        <authorList>
            <person name="Ohm R.A."/>
            <person name="Feau N."/>
            <person name="Henrissat B."/>
            <person name="Schoch C.L."/>
            <person name="Horwitz B.A."/>
            <person name="Barry K.W."/>
            <person name="Condon B.J."/>
            <person name="Copeland A.C."/>
            <person name="Dhillon B."/>
            <person name="Glaser F."/>
            <person name="Hesse C.N."/>
            <person name="Kosti I."/>
            <person name="LaButti K."/>
            <person name="Lindquist E.A."/>
            <person name="Lucas S."/>
            <person name="Salamov A.A."/>
            <person name="Bradshaw R.E."/>
            <person name="Ciuffetti L."/>
            <person name="Hamelin R.C."/>
            <person name="Kema G.H.J."/>
            <person name="Lawrence C."/>
            <person name="Scott J.A."/>
            <person name="Spatafora J.W."/>
            <person name="Turgeon B.G."/>
            <person name="de Wit P.J.G.M."/>
            <person name="Zhong S."/>
            <person name="Goodwin S.B."/>
            <person name="Grigoriev I.V."/>
        </authorList>
    </citation>
    <scope>NUCLEOTIDE SEQUENCE [LARGE SCALE GENOMIC DNA]</scope>
    <source>
        <strain evidence="3">ND90Pr / ATCC 201652</strain>
    </source>
</reference>
<keyword evidence="3" id="KW-1185">Reference proteome</keyword>
<dbReference type="KEGG" id="bsc:COCSADRAFT_240189"/>
<accession>M2SWI3</accession>
<feature type="region of interest" description="Disordered" evidence="1">
    <location>
        <begin position="1"/>
        <end position="45"/>
    </location>
</feature>
<protein>
    <submittedName>
        <fullName evidence="2">Uncharacterized protein</fullName>
    </submittedName>
</protein>
<organism evidence="2 3">
    <name type="scientific">Cochliobolus sativus (strain ND90Pr / ATCC 201652)</name>
    <name type="common">Common root rot and spot blotch fungus</name>
    <name type="synonym">Bipolaris sorokiniana</name>
    <dbReference type="NCBI Taxonomy" id="665912"/>
    <lineage>
        <taxon>Eukaryota</taxon>
        <taxon>Fungi</taxon>
        <taxon>Dikarya</taxon>
        <taxon>Ascomycota</taxon>
        <taxon>Pezizomycotina</taxon>
        <taxon>Dothideomycetes</taxon>
        <taxon>Pleosporomycetidae</taxon>
        <taxon>Pleosporales</taxon>
        <taxon>Pleosporineae</taxon>
        <taxon>Pleosporaceae</taxon>
        <taxon>Bipolaris</taxon>
    </lineage>
</organism>
<dbReference type="HOGENOM" id="CLU_1204589_0_0_1"/>
<gene>
    <name evidence="2" type="ORF">COCSADRAFT_240189</name>
</gene>
<dbReference type="OMA" id="HRTWDES"/>
<reference evidence="3" key="2">
    <citation type="journal article" date="2013" name="PLoS Genet.">
        <title>Comparative genome structure, secondary metabolite, and effector coding capacity across Cochliobolus pathogens.</title>
        <authorList>
            <person name="Condon B.J."/>
            <person name="Leng Y."/>
            <person name="Wu D."/>
            <person name="Bushley K.E."/>
            <person name="Ohm R.A."/>
            <person name="Otillar R."/>
            <person name="Martin J."/>
            <person name="Schackwitz W."/>
            <person name="Grimwood J."/>
            <person name="MohdZainudin N."/>
            <person name="Xue C."/>
            <person name="Wang R."/>
            <person name="Manning V.A."/>
            <person name="Dhillon B."/>
            <person name="Tu Z.J."/>
            <person name="Steffenson B.J."/>
            <person name="Salamov A."/>
            <person name="Sun H."/>
            <person name="Lowry S."/>
            <person name="LaButti K."/>
            <person name="Han J."/>
            <person name="Copeland A."/>
            <person name="Lindquist E."/>
            <person name="Barry K."/>
            <person name="Schmutz J."/>
            <person name="Baker S.E."/>
            <person name="Ciuffetti L.M."/>
            <person name="Grigoriev I.V."/>
            <person name="Zhong S."/>
            <person name="Turgeon B.G."/>
        </authorList>
    </citation>
    <scope>NUCLEOTIDE SEQUENCE [LARGE SCALE GENOMIC DNA]</scope>
    <source>
        <strain evidence="3">ND90Pr / ATCC 201652</strain>
    </source>
</reference>
<dbReference type="AlphaFoldDB" id="M2SWI3"/>
<dbReference type="Proteomes" id="UP000016934">
    <property type="component" value="Unassembled WGS sequence"/>
</dbReference>
<dbReference type="GeneID" id="19134981"/>
<evidence type="ECO:0000256" key="1">
    <source>
        <dbReference type="SAM" id="MobiDB-lite"/>
    </source>
</evidence>
<dbReference type="OrthoDB" id="3684807at2759"/>
<dbReference type="RefSeq" id="XP_007703499.1">
    <property type="nucleotide sequence ID" value="XM_007705309.1"/>
</dbReference>
<dbReference type="EMBL" id="KB445649">
    <property type="protein sequence ID" value="EMD61197.1"/>
    <property type="molecule type" value="Genomic_DNA"/>
</dbReference>
<evidence type="ECO:0000313" key="3">
    <source>
        <dbReference type="Proteomes" id="UP000016934"/>
    </source>
</evidence>
<proteinExistence type="predicted"/>
<name>M2SWI3_COCSN</name>
<evidence type="ECO:0000313" key="2">
    <source>
        <dbReference type="EMBL" id="EMD61197.1"/>
    </source>
</evidence>
<sequence length="210" mass="22903">MARRHSKKKPRNPPVRTESSGSEIPVSPQRVDARTIHQRSRGASEHIYGQSSYAGSCAEPGLPACTNLDQGFSEERTLRQLGFAGGNTAQTNPSMHRTWDESGVGLWWYACGSYTSPGGIALPSTSGERETWQNCAYQGSFLHGDVAAAQRNAEGMVFRTSSCGSVAKRGEGGPLWDVNAYFAYFAPLGTRHMQVVGKEEKREGKKRMGM</sequence>
<feature type="compositionally biased region" description="Basic residues" evidence="1">
    <location>
        <begin position="1"/>
        <end position="11"/>
    </location>
</feature>